<dbReference type="InterPro" id="IPR007407">
    <property type="entry name" value="DUF459"/>
</dbReference>
<dbReference type="SUPFAM" id="SSF52266">
    <property type="entry name" value="SGNH hydrolase"/>
    <property type="match status" value="1"/>
</dbReference>
<reference evidence="1 2" key="1">
    <citation type="journal article" date="2019" name="Int. J. Syst. Evol. Microbiol.">
        <title>The Global Catalogue of Microorganisms (GCM) 10K type strain sequencing project: providing services to taxonomists for standard genome sequencing and annotation.</title>
        <authorList>
            <consortium name="The Broad Institute Genomics Platform"/>
            <consortium name="The Broad Institute Genome Sequencing Center for Infectious Disease"/>
            <person name="Wu L."/>
            <person name="Ma J."/>
        </authorList>
    </citation>
    <scope>NUCLEOTIDE SEQUENCE [LARGE SCALE GENOMIC DNA]</scope>
    <source>
        <strain evidence="1 2">JCM 12928</strain>
    </source>
</reference>
<keyword evidence="2" id="KW-1185">Reference proteome</keyword>
<accession>A0ABN1GVM4</accession>
<protein>
    <recommendedName>
        <fullName evidence="3">DUF459 domain-containing protein</fullName>
    </recommendedName>
</protein>
<gene>
    <name evidence="1" type="ORF">GCM10009422_15860</name>
</gene>
<dbReference type="RefSeq" id="WP_343792477.1">
    <property type="nucleotide sequence ID" value="NZ_BAAAGA010000003.1"/>
</dbReference>
<evidence type="ECO:0000313" key="2">
    <source>
        <dbReference type="Proteomes" id="UP001501352"/>
    </source>
</evidence>
<proteinExistence type="predicted"/>
<sequence length="299" mass="31924">MRAGINALTVAFVVGVVAGLALTPDGRAWMRNPTLMLGGNAVASPATPAPEPEPVAAPTVVPVAAPASRVVRTPLAERAARGQLRIGVFGDSMADGLYAGLYRDLQGQPNVTVSKFSQVSTGLSRYDFVDIQAKTRRQLDEQPVDVAVILFGTNDAQGIELDGQVHPFGTDSWKAAYARRVDDLVALLRSRDVAVYWVGLPKMKRDSFDGRMALINGVVSGRMRALNVPYIETTALTANDQGGYEAYLPNDSGRRVLMRANDGIHMSMAGYLRLSAPVADRLKRDAGLDRPAAPQAPAG</sequence>
<dbReference type="Pfam" id="PF04311">
    <property type="entry name" value="DUF459"/>
    <property type="match status" value="1"/>
</dbReference>
<comment type="caution">
    <text evidence="1">The sequence shown here is derived from an EMBL/GenBank/DDBJ whole genome shotgun (WGS) entry which is preliminary data.</text>
</comment>
<dbReference type="Proteomes" id="UP001501352">
    <property type="component" value="Unassembled WGS sequence"/>
</dbReference>
<evidence type="ECO:0000313" key="1">
    <source>
        <dbReference type="EMBL" id="GAA0620953.1"/>
    </source>
</evidence>
<organism evidence="1 2">
    <name type="scientific">Brevundimonas kwangchunensis</name>
    <dbReference type="NCBI Taxonomy" id="322163"/>
    <lineage>
        <taxon>Bacteria</taxon>
        <taxon>Pseudomonadati</taxon>
        <taxon>Pseudomonadota</taxon>
        <taxon>Alphaproteobacteria</taxon>
        <taxon>Caulobacterales</taxon>
        <taxon>Caulobacteraceae</taxon>
        <taxon>Brevundimonas</taxon>
    </lineage>
</organism>
<evidence type="ECO:0008006" key="3">
    <source>
        <dbReference type="Google" id="ProtNLM"/>
    </source>
</evidence>
<name>A0ABN1GVM4_9CAUL</name>
<dbReference type="Gene3D" id="3.40.50.1110">
    <property type="entry name" value="SGNH hydrolase"/>
    <property type="match status" value="1"/>
</dbReference>
<dbReference type="InterPro" id="IPR036514">
    <property type="entry name" value="SGNH_hydro_sf"/>
</dbReference>
<dbReference type="EMBL" id="BAAAGA010000003">
    <property type="protein sequence ID" value="GAA0620953.1"/>
    <property type="molecule type" value="Genomic_DNA"/>
</dbReference>